<comment type="caution">
    <text evidence="4">The sequence shown here is derived from an EMBL/GenBank/DDBJ whole genome shotgun (WGS) entry which is preliminary data.</text>
</comment>
<dbReference type="Gene3D" id="3.90.550.10">
    <property type="entry name" value="Spore Coat Polysaccharide Biosynthesis Protein SpsA, Chain A"/>
    <property type="match status" value="1"/>
</dbReference>
<feature type="region of interest" description="Disordered" evidence="1">
    <location>
        <begin position="280"/>
        <end position="302"/>
    </location>
</feature>
<gene>
    <name evidence="4" type="ORF">FNX44_005090</name>
    <name evidence="3" type="ORF">H3147_06805</name>
</gene>
<dbReference type="GO" id="GO:0016740">
    <property type="term" value="F:transferase activity"/>
    <property type="evidence" value="ECO:0007669"/>
    <property type="project" value="UniProtKB-KW"/>
</dbReference>
<keyword evidence="4" id="KW-0808">Transferase</keyword>
<reference evidence="3" key="3">
    <citation type="journal article" name="Syst. Appl. Microbiol.">
        <title>Streptomyces alkaliterrae sp. nov., isolated from an alkaline soil, and emended descriptions of Streptomyces alkaliphilus, Streptomyces calidiresistens and Streptomyces durbertensis.</title>
        <authorList>
            <person name="Swiecimska M."/>
            <person name="Golinska P."/>
            <person name="Nouioui I."/>
            <person name="Wypij M."/>
            <person name="Rai M."/>
            <person name="Sangal V."/>
            <person name="Goodfellow M."/>
        </authorList>
    </citation>
    <scope>NUCLEOTIDE SEQUENCE</scope>
    <source>
        <strain evidence="3">OF8</strain>
    </source>
</reference>
<keyword evidence="5" id="KW-1185">Reference proteome</keyword>
<dbReference type="SUPFAM" id="SSF53448">
    <property type="entry name" value="Nucleotide-diphospho-sugar transferases"/>
    <property type="match status" value="1"/>
</dbReference>
<feature type="compositionally biased region" description="Basic and acidic residues" evidence="1">
    <location>
        <begin position="284"/>
        <end position="302"/>
    </location>
</feature>
<dbReference type="FunFam" id="3.90.550.10:FF:000153">
    <property type="entry name" value="Putative glycosyl transferase"/>
    <property type="match status" value="1"/>
</dbReference>
<dbReference type="InterPro" id="IPR001173">
    <property type="entry name" value="Glyco_trans_2-like"/>
</dbReference>
<protein>
    <submittedName>
        <fullName evidence="3 4">Glycosyltransferase</fullName>
    </submittedName>
</protein>
<evidence type="ECO:0000259" key="2">
    <source>
        <dbReference type="Pfam" id="PF00535"/>
    </source>
</evidence>
<evidence type="ECO:0000313" key="6">
    <source>
        <dbReference type="Proteomes" id="UP000517765"/>
    </source>
</evidence>
<dbReference type="OrthoDB" id="3177103at2"/>
<feature type="domain" description="Glycosyltransferase 2-like" evidence="2">
    <location>
        <begin position="8"/>
        <end position="140"/>
    </location>
</feature>
<dbReference type="EMBL" id="JABJXA010000027">
    <property type="protein sequence ID" value="MBB1258541.1"/>
    <property type="molecule type" value="Genomic_DNA"/>
</dbReference>
<organism evidence="4 5">
    <name type="scientific">Streptomyces alkaliterrae</name>
    <dbReference type="NCBI Taxonomy" id="2213162"/>
    <lineage>
        <taxon>Bacteria</taxon>
        <taxon>Bacillati</taxon>
        <taxon>Actinomycetota</taxon>
        <taxon>Actinomycetes</taxon>
        <taxon>Kitasatosporales</taxon>
        <taxon>Streptomycetaceae</taxon>
        <taxon>Streptomyces</taxon>
    </lineage>
</organism>
<dbReference type="PANTHER" id="PTHR43685:SF2">
    <property type="entry name" value="GLYCOSYLTRANSFERASE 2-LIKE DOMAIN-CONTAINING PROTEIN"/>
    <property type="match status" value="1"/>
</dbReference>
<sequence>MTAPPRLSIGLPVYNGEEYLAEALDALLGQTYEDFELVVSDNASTDGTRDICRKYAAGDSRVRYLRLPRNIGAAPNHNFVFTQCRGELFKWASHDDLYARDLLRRCVEALDERPETILAHSGQAVIDGEGRVKVPYAYGLATDSPHAPERFRSLLFEPGGDDFYGVMRADVLRRVKPHDSYHHADRTFVAEITLHGPFHQVPELLYFRRDHPTRAERANPGKRARCVNLDPRRAGVLHPTPRLLAEYVGGFVSAIRRAPLSSADRRACYRHLAAWMTSRARPGAGERVEDRAPVDPDRHDVSVDALVAGREGKRV</sequence>
<dbReference type="EMBL" id="VJYK02000031">
    <property type="protein sequence ID" value="MQS01256.1"/>
    <property type="molecule type" value="Genomic_DNA"/>
</dbReference>
<dbReference type="InterPro" id="IPR050834">
    <property type="entry name" value="Glycosyltransf_2"/>
</dbReference>
<accession>A0A5P0YLT6</accession>
<name>A0A5P0YLT6_9ACTN</name>
<reference evidence="6" key="2">
    <citation type="submission" date="2020-05" db="EMBL/GenBank/DDBJ databases">
        <title>Classification of alakaliphilic streptomycetes isolated from an alkaline soil next to Lonar Crater, India and a proposal for the recognition of Streptomyces alkaliterrae sp. nov.</title>
        <authorList>
            <person name="Golinska P."/>
        </authorList>
    </citation>
    <scope>NUCLEOTIDE SEQUENCE [LARGE SCALE GENOMIC DNA]</scope>
    <source>
        <strain evidence="6">OF8</strain>
    </source>
</reference>
<dbReference type="Proteomes" id="UP000517765">
    <property type="component" value="Unassembled WGS sequence"/>
</dbReference>
<dbReference type="PANTHER" id="PTHR43685">
    <property type="entry name" value="GLYCOSYLTRANSFERASE"/>
    <property type="match status" value="1"/>
</dbReference>
<dbReference type="RefSeq" id="WP_143646732.1">
    <property type="nucleotide sequence ID" value="NZ_JABJXA010000027.1"/>
</dbReference>
<dbReference type="InterPro" id="IPR029044">
    <property type="entry name" value="Nucleotide-diphossugar_trans"/>
</dbReference>
<evidence type="ECO:0000313" key="4">
    <source>
        <dbReference type="EMBL" id="MQS01256.1"/>
    </source>
</evidence>
<reference evidence="4 5" key="1">
    <citation type="submission" date="2019-10" db="EMBL/GenBank/DDBJ databases">
        <title>Streptomyces sp. nov., a novel actinobacterium isolated from alkaline environment.</title>
        <authorList>
            <person name="Golinska P."/>
        </authorList>
    </citation>
    <scope>NUCLEOTIDE SEQUENCE [LARGE SCALE GENOMIC DNA]</scope>
    <source>
        <strain evidence="4 5">OF1</strain>
    </source>
</reference>
<evidence type="ECO:0000256" key="1">
    <source>
        <dbReference type="SAM" id="MobiDB-lite"/>
    </source>
</evidence>
<dbReference type="AlphaFoldDB" id="A0A5P0YLT6"/>
<dbReference type="Pfam" id="PF00535">
    <property type="entry name" value="Glycos_transf_2"/>
    <property type="match status" value="1"/>
</dbReference>
<proteinExistence type="predicted"/>
<evidence type="ECO:0000313" key="5">
    <source>
        <dbReference type="Proteomes" id="UP000320857"/>
    </source>
</evidence>
<dbReference type="CDD" id="cd00761">
    <property type="entry name" value="Glyco_tranf_GTA_type"/>
    <property type="match status" value="1"/>
</dbReference>
<dbReference type="Proteomes" id="UP000320857">
    <property type="component" value="Unassembled WGS sequence"/>
</dbReference>
<evidence type="ECO:0000313" key="3">
    <source>
        <dbReference type="EMBL" id="MBB1258541.1"/>
    </source>
</evidence>